<name>A0A7Y0L050_9FIRM</name>
<dbReference type="AlphaFoldDB" id="A0A7Y0L050"/>
<evidence type="ECO:0000313" key="2">
    <source>
        <dbReference type="Proteomes" id="UP000533476"/>
    </source>
</evidence>
<dbReference type="Proteomes" id="UP000533476">
    <property type="component" value="Unassembled WGS sequence"/>
</dbReference>
<reference evidence="1 2" key="1">
    <citation type="submission" date="2020-04" db="EMBL/GenBank/DDBJ databases">
        <authorList>
            <person name="Zhang R."/>
            <person name="Schippers A."/>
        </authorList>
    </citation>
    <scope>NUCLEOTIDE SEQUENCE [LARGE SCALE GENOMIC DNA]</scope>
    <source>
        <strain evidence="1 2">DSM 109850</strain>
    </source>
</reference>
<organism evidence="1 2">
    <name type="scientific">Sulfobacillus harzensis</name>
    <dbReference type="NCBI Taxonomy" id="2729629"/>
    <lineage>
        <taxon>Bacteria</taxon>
        <taxon>Bacillati</taxon>
        <taxon>Bacillota</taxon>
        <taxon>Clostridia</taxon>
        <taxon>Eubacteriales</taxon>
        <taxon>Clostridiales Family XVII. Incertae Sedis</taxon>
        <taxon>Sulfobacillus</taxon>
    </lineage>
</organism>
<proteinExistence type="predicted"/>
<dbReference type="RefSeq" id="WP_169095559.1">
    <property type="nucleotide sequence ID" value="NZ_JABBVZ010000001.1"/>
</dbReference>
<comment type="caution">
    <text evidence="1">The sequence shown here is derived from an EMBL/GenBank/DDBJ whole genome shotgun (WGS) entry which is preliminary data.</text>
</comment>
<protein>
    <submittedName>
        <fullName evidence="1">Uncharacterized protein</fullName>
    </submittedName>
</protein>
<evidence type="ECO:0000313" key="1">
    <source>
        <dbReference type="EMBL" id="NMP20828.1"/>
    </source>
</evidence>
<sequence>MAKLWIIVDNQLPPPETHYDLAIWPTHQEPTEAELRSWAGWAETPLLAGSVHTGVWGYTRDLKEWPSSDLSLGQGRVWRFDGRYLAWLDSIALRVPETARALALAGVDLLIAENPKTPPTPYQDPLWRSVQANQIFGLTVAPEPFWYLPCDSDPNEEGWSQPTRVSGGYAISYDFQDLAQARRLFPIHQGLRAPLYRQERWWGS</sequence>
<accession>A0A7Y0L050</accession>
<keyword evidence="2" id="KW-1185">Reference proteome</keyword>
<gene>
    <name evidence="1" type="ORF">HIJ39_00435</name>
</gene>
<dbReference type="EMBL" id="JABBVZ010000001">
    <property type="protein sequence ID" value="NMP20828.1"/>
    <property type="molecule type" value="Genomic_DNA"/>
</dbReference>